<gene>
    <name evidence="2" type="ORF">CTI12_AA423560</name>
</gene>
<sequence>MQPKKKATKKNSKVGSSEQNVEDNNDRSNGDGNLDAPPLSADSDNYSYVEPHESDPEHTRGTNEIELINVIPFQSIDSGTRR</sequence>
<evidence type="ECO:0000256" key="1">
    <source>
        <dbReference type="SAM" id="MobiDB-lite"/>
    </source>
</evidence>
<keyword evidence="3" id="KW-1185">Reference proteome</keyword>
<proteinExistence type="predicted"/>
<reference evidence="2 3" key="1">
    <citation type="journal article" date="2018" name="Mol. Plant">
        <title>The genome of Artemisia annua provides insight into the evolution of Asteraceae family and artemisinin biosynthesis.</title>
        <authorList>
            <person name="Shen Q."/>
            <person name="Zhang L."/>
            <person name="Liao Z."/>
            <person name="Wang S."/>
            <person name="Yan T."/>
            <person name="Shi P."/>
            <person name="Liu M."/>
            <person name="Fu X."/>
            <person name="Pan Q."/>
            <person name="Wang Y."/>
            <person name="Lv Z."/>
            <person name="Lu X."/>
            <person name="Zhang F."/>
            <person name="Jiang W."/>
            <person name="Ma Y."/>
            <person name="Chen M."/>
            <person name="Hao X."/>
            <person name="Li L."/>
            <person name="Tang Y."/>
            <person name="Lv G."/>
            <person name="Zhou Y."/>
            <person name="Sun X."/>
            <person name="Brodelius P.E."/>
            <person name="Rose J.K.C."/>
            <person name="Tang K."/>
        </authorList>
    </citation>
    <scope>NUCLEOTIDE SEQUENCE [LARGE SCALE GENOMIC DNA]</scope>
    <source>
        <strain evidence="3">cv. Huhao1</strain>
        <tissue evidence="2">Leaf</tissue>
    </source>
</reference>
<feature type="region of interest" description="Disordered" evidence="1">
    <location>
        <begin position="1"/>
        <end position="66"/>
    </location>
</feature>
<evidence type="ECO:0000313" key="3">
    <source>
        <dbReference type="Proteomes" id="UP000245207"/>
    </source>
</evidence>
<organism evidence="2 3">
    <name type="scientific">Artemisia annua</name>
    <name type="common">Sweet wormwood</name>
    <dbReference type="NCBI Taxonomy" id="35608"/>
    <lineage>
        <taxon>Eukaryota</taxon>
        <taxon>Viridiplantae</taxon>
        <taxon>Streptophyta</taxon>
        <taxon>Embryophyta</taxon>
        <taxon>Tracheophyta</taxon>
        <taxon>Spermatophyta</taxon>
        <taxon>Magnoliopsida</taxon>
        <taxon>eudicotyledons</taxon>
        <taxon>Gunneridae</taxon>
        <taxon>Pentapetalae</taxon>
        <taxon>asterids</taxon>
        <taxon>campanulids</taxon>
        <taxon>Asterales</taxon>
        <taxon>Asteraceae</taxon>
        <taxon>Asteroideae</taxon>
        <taxon>Anthemideae</taxon>
        <taxon>Artemisiinae</taxon>
        <taxon>Artemisia</taxon>
    </lineage>
</organism>
<evidence type="ECO:0000313" key="2">
    <source>
        <dbReference type="EMBL" id="PWA55675.1"/>
    </source>
</evidence>
<dbReference type="EMBL" id="PKPP01006690">
    <property type="protein sequence ID" value="PWA55675.1"/>
    <property type="molecule type" value="Genomic_DNA"/>
</dbReference>
<feature type="compositionally biased region" description="Basic residues" evidence="1">
    <location>
        <begin position="1"/>
        <end position="12"/>
    </location>
</feature>
<accession>A0A2U1M334</accession>
<comment type="caution">
    <text evidence="2">The sequence shown here is derived from an EMBL/GenBank/DDBJ whole genome shotgun (WGS) entry which is preliminary data.</text>
</comment>
<dbReference type="AlphaFoldDB" id="A0A2U1M334"/>
<dbReference type="Proteomes" id="UP000245207">
    <property type="component" value="Unassembled WGS sequence"/>
</dbReference>
<feature type="compositionally biased region" description="Basic and acidic residues" evidence="1">
    <location>
        <begin position="50"/>
        <end position="63"/>
    </location>
</feature>
<protein>
    <submittedName>
        <fullName evidence="2">Uncharacterized protein</fullName>
    </submittedName>
</protein>
<name>A0A2U1M334_ARTAN</name>